<feature type="compositionally biased region" description="Polar residues" evidence="1">
    <location>
        <begin position="43"/>
        <end position="62"/>
    </location>
</feature>
<accession>A0A2G2XR29</accession>
<feature type="region of interest" description="Disordered" evidence="1">
    <location>
        <begin position="40"/>
        <end position="62"/>
    </location>
</feature>
<dbReference type="EMBL" id="MLFT02000001">
    <property type="protein sequence ID" value="PHT59938.1"/>
    <property type="molecule type" value="Genomic_DNA"/>
</dbReference>
<dbReference type="AlphaFoldDB" id="A0A2G2XR29"/>
<feature type="region of interest" description="Disordered" evidence="1">
    <location>
        <begin position="87"/>
        <end position="107"/>
    </location>
</feature>
<evidence type="ECO:0000313" key="3">
    <source>
        <dbReference type="Proteomes" id="UP000224567"/>
    </source>
</evidence>
<organism evidence="2 3">
    <name type="scientific">Capsicum baccatum</name>
    <name type="common">Peruvian pepper</name>
    <dbReference type="NCBI Taxonomy" id="33114"/>
    <lineage>
        <taxon>Eukaryota</taxon>
        <taxon>Viridiplantae</taxon>
        <taxon>Streptophyta</taxon>
        <taxon>Embryophyta</taxon>
        <taxon>Tracheophyta</taxon>
        <taxon>Spermatophyta</taxon>
        <taxon>Magnoliopsida</taxon>
        <taxon>eudicotyledons</taxon>
        <taxon>Gunneridae</taxon>
        <taxon>Pentapetalae</taxon>
        <taxon>asterids</taxon>
        <taxon>lamiids</taxon>
        <taxon>Solanales</taxon>
        <taxon>Solanaceae</taxon>
        <taxon>Solanoideae</taxon>
        <taxon>Capsiceae</taxon>
        <taxon>Capsicum</taxon>
    </lineage>
</organism>
<sequence>MKRVVCTFPLEDVIPPYLVLEQIEQQLSQLSAELNQRKAGTLPSDTVQNPRNDGSCMPITTRSGKVLENSEKGKQVVDEVVDIDDKAKGEDAAAADPDVHNITPHNL</sequence>
<dbReference type="Proteomes" id="UP000224567">
    <property type="component" value="Unassembled WGS sequence"/>
</dbReference>
<reference evidence="3" key="2">
    <citation type="journal article" date="2017" name="J. Anim. Genet.">
        <title>Multiple reference genome sequences of hot pepper reveal the massive evolution of plant disease resistance genes by retroduplication.</title>
        <authorList>
            <person name="Kim S."/>
            <person name="Park J."/>
            <person name="Yeom S.-I."/>
            <person name="Kim Y.-M."/>
            <person name="Seo E."/>
            <person name="Kim K.-T."/>
            <person name="Kim M.-S."/>
            <person name="Lee J.M."/>
            <person name="Cheong K."/>
            <person name="Shin H.-S."/>
            <person name="Kim S.-B."/>
            <person name="Han K."/>
            <person name="Lee J."/>
            <person name="Park M."/>
            <person name="Lee H.-A."/>
            <person name="Lee H.-Y."/>
            <person name="Lee Y."/>
            <person name="Oh S."/>
            <person name="Lee J.H."/>
            <person name="Choi E."/>
            <person name="Choi E."/>
            <person name="Lee S.E."/>
            <person name="Jeon J."/>
            <person name="Kim H."/>
            <person name="Choi G."/>
            <person name="Song H."/>
            <person name="Lee J."/>
            <person name="Lee S.-C."/>
            <person name="Kwon J.-K."/>
            <person name="Lee H.-Y."/>
            <person name="Koo N."/>
            <person name="Hong Y."/>
            <person name="Kim R.W."/>
            <person name="Kang W.-H."/>
            <person name="Huh J.H."/>
            <person name="Kang B.-C."/>
            <person name="Yang T.-J."/>
            <person name="Lee Y.-H."/>
            <person name="Bennetzen J.L."/>
            <person name="Choi D."/>
        </authorList>
    </citation>
    <scope>NUCLEOTIDE SEQUENCE [LARGE SCALE GENOMIC DNA]</scope>
    <source>
        <strain evidence="3">cv. PBC81</strain>
    </source>
</reference>
<evidence type="ECO:0000313" key="2">
    <source>
        <dbReference type="EMBL" id="PHT59938.1"/>
    </source>
</evidence>
<keyword evidence="3" id="KW-1185">Reference proteome</keyword>
<dbReference type="OrthoDB" id="1326967at2759"/>
<gene>
    <name evidence="2" type="ORF">CQW23_02301</name>
</gene>
<comment type="caution">
    <text evidence="2">The sequence shown here is derived from an EMBL/GenBank/DDBJ whole genome shotgun (WGS) entry which is preliminary data.</text>
</comment>
<reference evidence="2 3" key="1">
    <citation type="journal article" date="2017" name="Genome Biol.">
        <title>New reference genome sequences of hot pepper reveal the massive evolution of plant disease-resistance genes by retroduplication.</title>
        <authorList>
            <person name="Kim S."/>
            <person name="Park J."/>
            <person name="Yeom S.I."/>
            <person name="Kim Y.M."/>
            <person name="Seo E."/>
            <person name="Kim K.T."/>
            <person name="Kim M.S."/>
            <person name="Lee J.M."/>
            <person name="Cheong K."/>
            <person name="Shin H.S."/>
            <person name="Kim S.B."/>
            <person name="Han K."/>
            <person name="Lee J."/>
            <person name="Park M."/>
            <person name="Lee H.A."/>
            <person name="Lee H.Y."/>
            <person name="Lee Y."/>
            <person name="Oh S."/>
            <person name="Lee J.H."/>
            <person name="Choi E."/>
            <person name="Choi E."/>
            <person name="Lee S.E."/>
            <person name="Jeon J."/>
            <person name="Kim H."/>
            <person name="Choi G."/>
            <person name="Song H."/>
            <person name="Lee J."/>
            <person name="Lee S.C."/>
            <person name="Kwon J.K."/>
            <person name="Lee H.Y."/>
            <person name="Koo N."/>
            <person name="Hong Y."/>
            <person name="Kim R.W."/>
            <person name="Kang W.H."/>
            <person name="Huh J.H."/>
            <person name="Kang B.C."/>
            <person name="Yang T.J."/>
            <person name="Lee Y.H."/>
            <person name="Bennetzen J.L."/>
            <person name="Choi D."/>
        </authorList>
    </citation>
    <scope>NUCLEOTIDE SEQUENCE [LARGE SCALE GENOMIC DNA]</scope>
    <source>
        <strain evidence="3">cv. PBC81</strain>
    </source>
</reference>
<protein>
    <submittedName>
        <fullName evidence="2">Uncharacterized protein</fullName>
    </submittedName>
</protein>
<name>A0A2G2XR29_CAPBA</name>
<proteinExistence type="predicted"/>
<evidence type="ECO:0000256" key="1">
    <source>
        <dbReference type="SAM" id="MobiDB-lite"/>
    </source>
</evidence>